<protein>
    <recommendedName>
        <fullName evidence="1">Reverse transcriptase domain-containing protein</fullName>
    </recommendedName>
</protein>
<name>A0ABR3H141_LOXSC</name>
<dbReference type="InterPro" id="IPR000477">
    <property type="entry name" value="RT_dom"/>
</dbReference>
<dbReference type="Proteomes" id="UP001549920">
    <property type="component" value="Unassembled WGS sequence"/>
</dbReference>
<dbReference type="Pfam" id="PF00078">
    <property type="entry name" value="RVT_1"/>
    <property type="match status" value="1"/>
</dbReference>
<dbReference type="PANTHER" id="PTHR19446">
    <property type="entry name" value="REVERSE TRANSCRIPTASES"/>
    <property type="match status" value="1"/>
</dbReference>
<feature type="domain" description="Reverse transcriptase" evidence="1">
    <location>
        <begin position="192"/>
        <end position="444"/>
    </location>
</feature>
<evidence type="ECO:0000259" key="1">
    <source>
        <dbReference type="PROSITE" id="PS50878"/>
    </source>
</evidence>
<sequence>MPRAKPMPPKRQVYWWSAALAELRAACIAARRQSSRHLRRRRRDPELDGPLWEAYRVAKKAFQVAIAEAKAKAREELLATLSDDPWGRPYRTVRGKLRPWTPPVTESLEPQLLTNVVSALFPSRAEHIPPAMQPHPIASAEAPGLVTEGELGAAVLRMRAKNVAPGPDGIPGKVLALAAGPLGARVRRLFDACFEQGRFPANWKRGRLVLLKKEGRPPDSPSAYRPIRIISVRLVQHLERTGPDLSAEQYGFRAERSTVGAILRVRDLATEAVDSGGVLLAVSLDIANAQALVHHGVPVYLQRIVADYLAARAVECETPNGLMRREVSCGVPQGSVLGPLLWNIGYDWVLRGPLIEGVSVTCYADDTLVTARGRDFSEASWRATAGVATVVSRIRELGLRVALEKSEALCFHGPRRAPPPDSHLVVGGTRIEVGTTLKYLGLTRGGPSVPILPSWHRSSSRRPAL</sequence>
<dbReference type="InterPro" id="IPR043502">
    <property type="entry name" value="DNA/RNA_pol_sf"/>
</dbReference>
<keyword evidence="3" id="KW-1185">Reference proteome</keyword>
<gene>
    <name evidence="2" type="ORF">ABMA27_012272</name>
</gene>
<reference evidence="2 3" key="1">
    <citation type="submission" date="2024-06" db="EMBL/GenBank/DDBJ databases">
        <title>A chromosome-level genome assembly of beet webworm, Loxostege sticticalis.</title>
        <authorList>
            <person name="Zhang Y."/>
        </authorList>
    </citation>
    <scope>NUCLEOTIDE SEQUENCE [LARGE SCALE GENOMIC DNA]</scope>
    <source>
        <strain evidence="2">AQ026</strain>
        <tissue evidence="2">Whole body</tissue>
    </source>
</reference>
<dbReference type="SUPFAM" id="SSF56672">
    <property type="entry name" value="DNA/RNA polymerases"/>
    <property type="match status" value="1"/>
</dbReference>
<organism evidence="2 3">
    <name type="scientific">Loxostege sticticalis</name>
    <name type="common">Beet webworm moth</name>
    <dbReference type="NCBI Taxonomy" id="481309"/>
    <lineage>
        <taxon>Eukaryota</taxon>
        <taxon>Metazoa</taxon>
        <taxon>Ecdysozoa</taxon>
        <taxon>Arthropoda</taxon>
        <taxon>Hexapoda</taxon>
        <taxon>Insecta</taxon>
        <taxon>Pterygota</taxon>
        <taxon>Neoptera</taxon>
        <taxon>Endopterygota</taxon>
        <taxon>Lepidoptera</taxon>
        <taxon>Glossata</taxon>
        <taxon>Ditrysia</taxon>
        <taxon>Pyraloidea</taxon>
        <taxon>Crambidae</taxon>
        <taxon>Pyraustinae</taxon>
        <taxon>Loxostege</taxon>
    </lineage>
</organism>
<comment type="caution">
    <text evidence="2">The sequence shown here is derived from an EMBL/GenBank/DDBJ whole genome shotgun (WGS) entry which is preliminary data.</text>
</comment>
<accession>A0ABR3H141</accession>
<dbReference type="CDD" id="cd01650">
    <property type="entry name" value="RT_nLTR_like"/>
    <property type="match status" value="1"/>
</dbReference>
<dbReference type="PROSITE" id="PS50878">
    <property type="entry name" value="RT_POL"/>
    <property type="match status" value="1"/>
</dbReference>
<proteinExistence type="predicted"/>
<evidence type="ECO:0000313" key="2">
    <source>
        <dbReference type="EMBL" id="KAL0858391.1"/>
    </source>
</evidence>
<evidence type="ECO:0000313" key="3">
    <source>
        <dbReference type="Proteomes" id="UP001549920"/>
    </source>
</evidence>
<dbReference type="EMBL" id="JBEUOH010000030">
    <property type="protein sequence ID" value="KAL0858391.1"/>
    <property type="molecule type" value="Genomic_DNA"/>
</dbReference>